<protein>
    <submittedName>
        <fullName evidence="1">Twin-arginine translocation pathway signal</fullName>
    </submittedName>
</protein>
<sequence>MASAAFTTSAAAMTNVFDFKHANDTLNIGIIGTGDRGTGLSANINSIKNFNILGCCDTLPFRLENGLKAAKGTAKATPITVNF</sequence>
<organism evidence="1 2">
    <name type="scientific">Algibacter lectus</name>
    <dbReference type="NCBI Taxonomy" id="221126"/>
    <lineage>
        <taxon>Bacteria</taxon>
        <taxon>Pseudomonadati</taxon>
        <taxon>Bacteroidota</taxon>
        <taxon>Flavobacteriia</taxon>
        <taxon>Flavobacteriales</taxon>
        <taxon>Flavobacteriaceae</taxon>
        <taxon>Algibacter</taxon>
    </lineage>
</organism>
<accession>A0A090VHX5</accession>
<dbReference type="SUPFAM" id="SSF51735">
    <property type="entry name" value="NAD(P)-binding Rossmann-fold domains"/>
    <property type="match status" value="1"/>
</dbReference>
<evidence type="ECO:0000313" key="2">
    <source>
        <dbReference type="Proteomes" id="UP000029644"/>
    </source>
</evidence>
<dbReference type="Gene3D" id="3.40.50.720">
    <property type="entry name" value="NAD(P)-binding Rossmann-like Domain"/>
    <property type="match status" value="1"/>
</dbReference>
<dbReference type="InterPro" id="IPR036291">
    <property type="entry name" value="NAD(P)-bd_dom_sf"/>
</dbReference>
<evidence type="ECO:0000313" key="1">
    <source>
        <dbReference type="EMBL" id="GAL64346.1"/>
    </source>
</evidence>
<dbReference type="Proteomes" id="UP000029644">
    <property type="component" value="Unassembled WGS sequence"/>
</dbReference>
<proteinExistence type="predicted"/>
<dbReference type="EMBL" id="BBNQ01000018">
    <property type="protein sequence ID" value="GAL64346.1"/>
    <property type="molecule type" value="Genomic_DNA"/>
</dbReference>
<name>A0A090VHX5_9FLAO</name>
<gene>
    <name evidence="1" type="ORF">JCM19300_483</name>
</gene>
<dbReference type="AlphaFoldDB" id="A0A090VHX5"/>
<comment type="caution">
    <text evidence="1">The sequence shown here is derived from an EMBL/GenBank/DDBJ whole genome shotgun (WGS) entry which is preliminary data.</text>
</comment>
<reference evidence="1 2" key="1">
    <citation type="journal article" date="2014" name="Genome Announc.">
        <title>Draft Genome Sequences of Marine Flavobacterium Algibacter lectus Strains SS8 and NR4.</title>
        <authorList>
            <person name="Takatani N."/>
            <person name="Nakanishi M."/>
            <person name="Meirelles P."/>
            <person name="Mino S."/>
            <person name="Suda W."/>
            <person name="Oshima K."/>
            <person name="Hattori M."/>
            <person name="Ohkuma M."/>
            <person name="Hosokawa M."/>
            <person name="Miyashita K."/>
            <person name="Thompson F.L."/>
            <person name="Niwa A."/>
            <person name="Sawabe T."/>
            <person name="Sawabe T."/>
        </authorList>
    </citation>
    <scope>NUCLEOTIDE SEQUENCE [LARGE SCALE GENOMIC DNA]</scope>
    <source>
        <strain evidence="1 2">JCM 19300</strain>
    </source>
</reference>